<dbReference type="AlphaFoldDB" id="A0A0L0WAR2"/>
<evidence type="ECO:0000313" key="2">
    <source>
        <dbReference type="Proteomes" id="UP000037267"/>
    </source>
</evidence>
<organism evidence="1 2">
    <name type="scientific">Gottschalkia purinilytica</name>
    <name type="common">Clostridium purinilyticum</name>
    <dbReference type="NCBI Taxonomy" id="1503"/>
    <lineage>
        <taxon>Bacteria</taxon>
        <taxon>Bacillati</taxon>
        <taxon>Bacillota</taxon>
        <taxon>Tissierellia</taxon>
        <taxon>Tissierellales</taxon>
        <taxon>Gottschalkiaceae</taxon>
        <taxon>Gottschalkia</taxon>
    </lineage>
</organism>
<evidence type="ECO:0000313" key="1">
    <source>
        <dbReference type="EMBL" id="KNF08537.1"/>
    </source>
</evidence>
<comment type="caution">
    <text evidence="1">The sequence shown here is derived from an EMBL/GenBank/DDBJ whole genome shotgun (WGS) entry which is preliminary data.</text>
</comment>
<proteinExistence type="predicted"/>
<dbReference type="RefSeq" id="WP_157857712.1">
    <property type="nucleotide sequence ID" value="NZ_LGSS01000006.1"/>
</dbReference>
<dbReference type="STRING" id="1503.CLPU_6c00230"/>
<accession>A0A0L0WAR2</accession>
<dbReference type="EMBL" id="LGSS01000006">
    <property type="protein sequence ID" value="KNF08537.1"/>
    <property type="molecule type" value="Genomic_DNA"/>
</dbReference>
<protein>
    <submittedName>
        <fullName evidence="1">Uncharacterized protein</fullName>
    </submittedName>
</protein>
<name>A0A0L0WAR2_GOTPU</name>
<sequence length="56" mass="6569">MENKKEKLRNKIIECMDGVLTLAEQKGNLDYFKIEIKNSKGQLHLESTIQNRSKVY</sequence>
<keyword evidence="2" id="KW-1185">Reference proteome</keyword>
<reference evidence="2" key="1">
    <citation type="submission" date="2015-07" db="EMBL/GenBank/DDBJ databases">
        <title>Draft genome sequence of the purine-degrading Gottschalkia purinilyticum DSM 1384 (formerly Clostridium purinilyticum).</title>
        <authorList>
            <person name="Poehlein A."/>
            <person name="Schiel-Bengelsdorf B."/>
            <person name="Bengelsdorf F.R."/>
            <person name="Daniel R."/>
            <person name="Duerre P."/>
        </authorList>
    </citation>
    <scope>NUCLEOTIDE SEQUENCE [LARGE SCALE GENOMIC DNA]</scope>
    <source>
        <strain evidence="2">DSM 1384</strain>
    </source>
</reference>
<dbReference type="Proteomes" id="UP000037267">
    <property type="component" value="Unassembled WGS sequence"/>
</dbReference>
<gene>
    <name evidence="1" type="ORF">CLPU_6c00230</name>
</gene>